<feature type="compositionally biased region" description="Acidic residues" evidence="9">
    <location>
        <begin position="782"/>
        <end position="805"/>
    </location>
</feature>
<comment type="caution">
    <text evidence="10">The sequence shown here is derived from an EMBL/GenBank/DDBJ whole genome shotgun (WGS) entry which is preliminary data.</text>
</comment>
<feature type="region of interest" description="Disordered" evidence="9">
    <location>
        <begin position="388"/>
        <end position="410"/>
    </location>
</feature>
<dbReference type="PANTHER" id="PTHR13184">
    <property type="entry name" value="37S RIBOSOMAL PROTEIN S22"/>
    <property type="match status" value="1"/>
</dbReference>
<dbReference type="PANTHER" id="PTHR13184:SF5">
    <property type="entry name" value="METHYLTRANSFERASE-LIKE PROTEIN 17, MITOCHONDRIAL"/>
    <property type="match status" value="1"/>
</dbReference>
<gene>
    <name evidence="10" type="ORF">HJC23_000750</name>
</gene>
<evidence type="ECO:0000256" key="3">
    <source>
        <dbReference type="ARBA" id="ARBA00022946"/>
    </source>
</evidence>
<dbReference type="Pfam" id="PF09243">
    <property type="entry name" value="Rsm22"/>
    <property type="match status" value="1"/>
</dbReference>
<evidence type="ECO:0000256" key="5">
    <source>
        <dbReference type="ARBA" id="ARBA00023014"/>
    </source>
</evidence>
<dbReference type="SUPFAM" id="SSF53335">
    <property type="entry name" value="S-adenosyl-L-methionine-dependent methyltransferases"/>
    <property type="match status" value="1"/>
</dbReference>
<organism evidence="10 11">
    <name type="scientific">Cyclotella cryptica</name>
    <dbReference type="NCBI Taxonomy" id="29204"/>
    <lineage>
        <taxon>Eukaryota</taxon>
        <taxon>Sar</taxon>
        <taxon>Stramenopiles</taxon>
        <taxon>Ochrophyta</taxon>
        <taxon>Bacillariophyta</taxon>
        <taxon>Coscinodiscophyceae</taxon>
        <taxon>Thalassiosirophycidae</taxon>
        <taxon>Stephanodiscales</taxon>
        <taxon>Stephanodiscaceae</taxon>
        <taxon>Cyclotella</taxon>
    </lineage>
</organism>
<evidence type="ECO:0000313" key="10">
    <source>
        <dbReference type="EMBL" id="KAL3793208.1"/>
    </source>
</evidence>
<evidence type="ECO:0000256" key="2">
    <source>
        <dbReference type="ARBA" id="ARBA00022723"/>
    </source>
</evidence>
<evidence type="ECO:0008006" key="12">
    <source>
        <dbReference type="Google" id="ProtNLM"/>
    </source>
</evidence>
<keyword evidence="5" id="KW-0411">Iron-sulfur</keyword>
<dbReference type="InterPro" id="IPR029063">
    <property type="entry name" value="SAM-dependent_MTases_sf"/>
</dbReference>
<keyword evidence="4" id="KW-0408">Iron</keyword>
<dbReference type="InterPro" id="IPR015324">
    <property type="entry name" value="Ribosomal_Rsm22-like"/>
</dbReference>
<dbReference type="Gene3D" id="3.40.50.150">
    <property type="entry name" value="Vaccinia Virus protein VP39"/>
    <property type="match status" value="1"/>
</dbReference>
<evidence type="ECO:0000256" key="6">
    <source>
        <dbReference type="ARBA" id="ARBA00023128"/>
    </source>
</evidence>
<keyword evidence="11" id="KW-1185">Reference proteome</keyword>
<reference evidence="10 11" key="1">
    <citation type="journal article" date="2020" name="G3 (Bethesda)">
        <title>Improved Reference Genome for Cyclotella cryptica CCMP332, a Model for Cell Wall Morphogenesis, Salinity Adaptation, and Lipid Production in Diatoms (Bacillariophyta).</title>
        <authorList>
            <person name="Roberts W.R."/>
            <person name="Downey K.M."/>
            <person name="Ruck E.C."/>
            <person name="Traller J.C."/>
            <person name="Alverson A.J."/>
        </authorList>
    </citation>
    <scope>NUCLEOTIDE SEQUENCE [LARGE SCALE GENOMIC DNA]</scope>
    <source>
        <strain evidence="10 11">CCMP332</strain>
    </source>
</reference>
<feature type="coiled-coil region" evidence="8">
    <location>
        <begin position="685"/>
        <end position="728"/>
    </location>
</feature>
<evidence type="ECO:0000256" key="9">
    <source>
        <dbReference type="SAM" id="MobiDB-lite"/>
    </source>
</evidence>
<name>A0ABD3PYF1_9STRA</name>
<dbReference type="InterPro" id="IPR052571">
    <property type="entry name" value="Mt_RNA_Methyltransferase"/>
</dbReference>
<evidence type="ECO:0000256" key="1">
    <source>
        <dbReference type="ARBA" id="ARBA00004173"/>
    </source>
</evidence>
<feature type="compositionally biased region" description="Acidic residues" evidence="9">
    <location>
        <begin position="144"/>
        <end position="157"/>
    </location>
</feature>
<sequence>MWKRVSASLPPKSIPKPHKPSWSPTHHPSSFIIHHPLRRNLHPSPSPCQLQQQTNVNDPADADAATTADPTTNKNHHHHSALQQVLESIEQQSLEADRIRALTHPTPWYTLLHSPSRAAWRSTQDWLSTSLSSSSQAVNPEEGVNPEESEEEEEEGDIIQTKAKNNNVVSPLSQTQFNLIQQSGRTNKQLRRTYGRIVECQKGLAIKRERERRMAANYLSRGNFHGSGSMSRMGEEGGNLNDVRGRQVGSWKEKEGRKMGHSSFVTCDDPFVSMLLSYGNNTTSIRGGGLDFESTSTTTENTTSTRTLNNSTTNMAEINAMYRTKKRSQWIASAATAPSSRSGSGAGGAANDKPIGYGPEQTLTNLQYRFIPNYSIAKRVLLEVQSLLGGVPPPPPPTQQQQAGQSTNENNDCFRPKRILDFGCGVGSSSAAALDVFGVCRDGLDDENNNVVVAAAAAASGDHRGGIEWVHSIDVSQSMRDATESVLKSVLEGVPWGYEKQKQEKTDVDEELENYERILREIKGGVNERSLERQRQRLLKWEQSWEIRKDYRTRLTFGESIVDSSSFYSQLSSSNDPERQERPDLPWQKQLNEQRQKALEKKKNEEEGRTSSSQKGSFDLILCTYTLSELSSVTSTLTAAALLWEKLAPGGVMVFVEPGTPDGFSTLRSVRSMLLECFPPREIRNVRTMEEKRSLKERLDGEESEEERDALRIALEELENGHDDWAEECQVLAPCTHNGICPMSRHQKNHVKTNTRFGKYEMASDTDNSAEMTSPAGRGTDDYTDTNNMDESDDENDHGTEEEEERLMQELVDQGYDREELEEMMRMMASFEEEEDDEEDDASDSDDEFSADYDNNEGDDFFEVDVKARSPSTTAQTDVFGSSFCSFVHNFPGGTTRKKGEKFSYLVVQKRTPSNYLNRKSVVKGEGDDMLNDVDIVDMLAKSVYHVQGLKEELMHMAKLERNRGSTSSNDLYEKSQHVKQLRKILDKAVRIEDEFLESTKDKLGMELLHGDDRRRGWGRLIRAPIKKKGHILLDYCSGGCTGKGGCGSNVDGAHGRITRQKVSRAWSARVAPGCFAAARKARWGGLWPDISERVA</sequence>
<proteinExistence type="predicted"/>
<evidence type="ECO:0000256" key="8">
    <source>
        <dbReference type="SAM" id="Coils"/>
    </source>
</evidence>
<comment type="subcellular location">
    <subcellularLocation>
        <location evidence="1">Mitochondrion</location>
    </subcellularLocation>
</comment>
<evidence type="ECO:0000256" key="4">
    <source>
        <dbReference type="ARBA" id="ARBA00023004"/>
    </source>
</evidence>
<keyword evidence="8" id="KW-0175">Coiled coil</keyword>
<feature type="region of interest" description="Disordered" evidence="9">
    <location>
        <begin position="568"/>
        <end position="613"/>
    </location>
</feature>
<feature type="compositionally biased region" description="Low complexity" evidence="9">
    <location>
        <begin position="58"/>
        <end position="72"/>
    </location>
</feature>
<dbReference type="AlphaFoldDB" id="A0ABD3PYF1"/>
<feature type="region of interest" description="Disordered" evidence="9">
    <location>
        <begin position="130"/>
        <end position="157"/>
    </location>
</feature>
<comment type="function">
    <text evidence="7">Mitochondrial ribosome (mitoribosome) assembly factor. Binds at the interface of the head and body domains of the mitochondrial small ribosomal subunit (mt-SSU), occluding the mRNA channel and preventing compaction of the head domain towards the body. Probable inactive methyltransferase: retains the characteristic folding and ability to bind S-adenosyl-L-methionine, but it probably lost its methyltransferase activity.</text>
</comment>
<feature type="region of interest" description="Disordered" evidence="9">
    <location>
        <begin position="332"/>
        <end position="355"/>
    </location>
</feature>
<keyword evidence="3" id="KW-0809">Transit peptide</keyword>
<evidence type="ECO:0000313" key="11">
    <source>
        <dbReference type="Proteomes" id="UP001516023"/>
    </source>
</evidence>
<dbReference type="GO" id="GO:0051536">
    <property type="term" value="F:iron-sulfur cluster binding"/>
    <property type="evidence" value="ECO:0007669"/>
    <property type="project" value="UniProtKB-KW"/>
</dbReference>
<keyword evidence="6" id="KW-0496">Mitochondrion</keyword>
<dbReference type="GO" id="GO:0046872">
    <property type="term" value="F:metal ion binding"/>
    <property type="evidence" value="ECO:0007669"/>
    <property type="project" value="UniProtKB-KW"/>
</dbReference>
<feature type="compositionally biased region" description="Low complexity" evidence="9">
    <location>
        <begin position="332"/>
        <end position="343"/>
    </location>
</feature>
<feature type="region of interest" description="Disordered" evidence="9">
    <location>
        <begin position="1"/>
        <end position="81"/>
    </location>
</feature>
<dbReference type="Proteomes" id="UP001516023">
    <property type="component" value="Unassembled WGS sequence"/>
</dbReference>
<evidence type="ECO:0000256" key="7">
    <source>
        <dbReference type="ARBA" id="ARBA00045681"/>
    </source>
</evidence>
<keyword evidence="2" id="KW-0479">Metal-binding</keyword>
<feature type="compositionally biased region" description="Basic and acidic residues" evidence="9">
    <location>
        <begin position="592"/>
        <end position="609"/>
    </location>
</feature>
<feature type="region of interest" description="Disordered" evidence="9">
    <location>
        <begin position="761"/>
        <end position="805"/>
    </location>
</feature>
<dbReference type="GO" id="GO:0005739">
    <property type="term" value="C:mitochondrion"/>
    <property type="evidence" value="ECO:0007669"/>
    <property type="project" value="UniProtKB-SubCell"/>
</dbReference>
<accession>A0ABD3PYF1</accession>
<feature type="region of interest" description="Disordered" evidence="9">
    <location>
        <begin position="831"/>
        <end position="857"/>
    </location>
</feature>
<feature type="compositionally biased region" description="Polar residues" evidence="9">
    <location>
        <begin position="47"/>
        <end position="57"/>
    </location>
</feature>
<dbReference type="EMBL" id="JABMIG020000093">
    <property type="protein sequence ID" value="KAL3793208.1"/>
    <property type="molecule type" value="Genomic_DNA"/>
</dbReference>
<feature type="compositionally biased region" description="Low complexity" evidence="9">
    <location>
        <begin position="130"/>
        <end position="143"/>
    </location>
</feature>
<protein>
    <recommendedName>
        <fullName evidence="12">Methyltransferase domain-containing protein</fullName>
    </recommendedName>
</protein>